<keyword evidence="5 9" id="KW-0067">ATP-binding</keyword>
<dbReference type="InterPro" id="IPR011009">
    <property type="entry name" value="Kinase-like_dom_sf"/>
</dbReference>
<dbReference type="CDD" id="cd14014">
    <property type="entry name" value="STKc_PknB_like"/>
    <property type="match status" value="1"/>
</dbReference>
<keyword evidence="14" id="KW-1185">Reference proteome</keyword>
<dbReference type="GO" id="GO:0006508">
    <property type="term" value="P:proteolysis"/>
    <property type="evidence" value="ECO:0007669"/>
    <property type="project" value="UniProtKB-KW"/>
</dbReference>
<keyword evidence="1" id="KW-0645">Protease</keyword>
<feature type="repeat" description="ANK" evidence="7">
    <location>
        <begin position="278"/>
        <end position="301"/>
    </location>
</feature>
<evidence type="ECO:0000313" key="14">
    <source>
        <dbReference type="Proteomes" id="UP000041254"/>
    </source>
</evidence>
<evidence type="ECO:0000256" key="7">
    <source>
        <dbReference type="PROSITE-ProRule" id="PRU00023"/>
    </source>
</evidence>
<evidence type="ECO:0000259" key="11">
    <source>
        <dbReference type="PROSITE" id="PS50011"/>
    </source>
</evidence>
<dbReference type="InterPro" id="IPR036213">
    <property type="entry name" value="Calpain_III_sf"/>
</dbReference>
<keyword evidence="4" id="KW-0788">Thiol protease</keyword>
<dbReference type="Pfam" id="PF12796">
    <property type="entry name" value="Ank_2"/>
    <property type="match status" value="2"/>
</dbReference>
<evidence type="ECO:0000313" key="13">
    <source>
        <dbReference type="EMBL" id="CEM06982.1"/>
    </source>
</evidence>
<keyword evidence="3" id="KW-0378">Hydrolase</keyword>
<dbReference type="SMART" id="SM00248">
    <property type="entry name" value="ANK"/>
    <property type="match status" value="8"/>
</dbReference>
<feature type="region of interest" description="Disordered" evidence="10">
    <location>
        <begin position="1340"/>
        <end position="1391"/>
    </location>
</feature>
<evidence type="ECO:0000256" key="8">
    <source>
        <dbReference type="PROSITE-ProRule" id="PRU00239"/>
    </source>
</evidence>
<dbReference type="PANTHER" id="PTHR46143:SF1">
    <property type="entry name" value="CALPAIN-7"/>
    <property type="match status" value="1"/>
</dbReference>
<dbReference type="SMART" id="SM00220">
    <property type="entry name" value="S_TKc"/>
    <property type="match status" value="1"/>
</dbReference>
<dbReference type="InterPro" id="IPR000719">
    <property type="entry name" value="Prot_kinase_dom"/>
</dbReference>
<dbReference type="Gene3D" id="3.90.70.10">
    <property type="entry name" value="Cysteine proteinases"/>
    <property type="match status" value="1"/>
</dbReference>
<evidence type="ECO:0000256" key="9">
    <source>
        <dbReference type="PROSITE-ProRule" id="PRU10141"/>
    </source>
</evidence>
<evidence type="ECO:0000256" key="6">
    <source>
        <dbReference type="PIRSR" id="PIRSR622684-1"/>
    </source>
</evidence>
<dbReference type="InterPro" id="IPR051297">
    <property type="entry name" value="PalB/RIM13"/>
</dbReference>
<evidence type="ECO:0000256" key="10">
    <source>
        <dbReference type="SAM" id="MobiDB-lite"/>
    </source>
</evidence>
<dbReference type="InterPro" id="IPR022684">
    <property type="entry name" value="Calpain_cysteine_protease"/>
</dbReference>
<dbReference type="InParanoid" id="A0A0G4F4K0"/>
<dbReference type="PANTHER" id="PTHR46143">
    <property type="entry name" value="CALPAIN-7"/>
    <property type="match status" value="1"/>
</dbReference>
<keyword evidence="7" id="KW-0040">ANK repeat</keyword>
<dbReference type="OrthoDB" id="167576at2759"/>
<dbReference type="Gene3D" id="3.30.200.20">
    <property type="entry name" value="Phosphorylase Kinase, domain 1"/>
    <property type="match status" value="1"/>
</dbReference>
<dbReference type="GO" id="GO:0004198">
    <property type="term" value="F:calcium-dependent cysteine-type endopeptidase activity"/>
    <property type="evidence" value="ECO:0007669"/>
    <property type="project" value="InterPro"/>
</dbReference>
<dbReference type="InterPro" id="IPR002110">
    <property type="entry name" value="Ankyrin_rpt"/>
</dbReference>
<dbReference type="Proteomes" id="UP000041254">
    <property type="component" value="Unassembled WGS sequence"/>
</dbReference>
<sequence length="1483" mass="164607">MEVRGGQAAGEAILAFVLDLKGKVGRGTDSLSALANSISKFMEEYDDSSEDKRHFRWIIDNDEATQDGRTLLHWAARTSRGDVVEALLYFGLQKLIATQDDEQKTPIHAAAEAGNAQLVARLVTLTDPAVIALKDKDGNTALHLCALGGHTHVTRLLVAAERINTRNTKSRTPLHEAAANGSPSGMEVLLQVADIEALLMRDHASQTALCVAADCGKGDCVRLLVTAAQAKGCPQLLDMGDRDDDLPLYLALFSDNYDEEIVFLLASRERIVKQRRPDGQTPLHLAVSRGDDVLLVEKLLKMFGTDALQIRDHSGRTPYDVALEDCDTEMQQVLREWMPTVGESSQQKQQRLSEEADGRLKEHYNVFGSIEVPLSTTNFPQQMARALGLPDRYVQQLLAGQAARSPNKVIAAQLAEIEGILEEAREKLLPGFPATHIGSGFIIVPSWLRKPKSEREILDEGSRIGGRVFPLWRDGDSDLLVSNHSSQRKFDDPDERLPLNESIGNVFSPSFDKWKRLPDLFQNPVVAARSLSSDSVVQGRIGDCAFLSSLVALANCEEQSGQRHLSSGIYPKVSLSSTEPVISPEGKYVCRLYFNGGPRKVLLDDTIPSLTPTGSEAPRKLTAVSSIPRETWVTLFEKAYAKTMGGYDAIDGSHAPDNLYLLSGWIVELLHFQFSVVKGFDADKLWKEIYWPLSGRQAVACLSSPARPIDPVEARDKPEPISRRTDGMSCLLEAVEVDGRQLLLVRNPWREQRWKGKYSPDDPGSWTSKMRQQLNYDPDQARRSDDGRFWISWDDVTKEFRGMSIAYNFHPSRFPHRVDIHSCFNPSGQTAFVSSARMISGFSPQFALVFHPTTADFYQSELNVWVQLHRHVTSGKNVKKAKEKIIRISTNIYAGSERILGENTARDCYYGSSINLMIKLDKFKLPWKKDGWHRCVVQALQSAHYDGEWAAESAKGPSPSSFDKNPTFAVTTPENVKAVILLESLESHRVGITVIDSQGKRTSSPDPYETNATLLTDVTLMKGDNQVIVFTSVAGRTGKFRLSIHTPAVKSERRHPLHNPIRLNDLYWDDDEDCIGGGTFGEVYKAKWGERIVAIKRAKRELTAQLGKDGVTERVMQEANMLARLQHPHVVKLLGVCFDKRIPFIVLEFYVDSLDKTLKKLRQRAGGLPENLQYKYAKQICGGLAHAHSLGIGHRDLKPENILLDDDGNVKLSDFGLAWEMPGEATHKSVVEFAGTPIYAPPEAYAIRPHLELKSDIWPVGIIFAEIFGASPPFAGLSKGEIKEKIYENKETPPIPANIPVHVKQAIQARHRTHNAAHMADAALSLFIWSIRVASPSLRAAGRAHKSGKGRPVTPSGPRPNNTLVTPSPAPHVSPSAPGRRPESPQPPNIKHADIFDAVKDADVQSVIGLIKKHGPDILDKRDESGDKATPFLLAAEKDHVDIMLEWGGGALLDIKNNKGKTPWDKVPDWKPEIREIMEKYKR</sequence>
<dbReference type="STRING" id="1169540.A0A0G4F4K0"/>
<feature type="active site" evidence="6">
    <location>
        <position position="544"/>
    </location>
</feature>
<dbReference type="Pfam" id="PF00069">
    <property type="entry name" value="Pkinase"/>
    <property type="match status" value="1"/>
</dbReference>
<feature type="active site" evidence="6">
    <location>
        <position position="747"/>
    </location>
</feature>
<evidence type="ECO:0000256" key="5">
    <source>
        <dbReference type="ARBA" id="ARBA00022840"/>
    </source>
</evidence>
<proteinExistence type="predicted"/>
<keyword evidence="2 9" id="KW-0547">Nucleotide-binding</keyword>
<dbReference type="PROSITE" id="PS50088">
    <property type="entry name" value="ANK_REPEAT"/>
    <property type="match status" value="3"/>
</dbReference>
<dbReference type="SUPFAM" id="SSF49758">
    <property type="entry name" value="Calpain large subunit, middle domain (domain III)"/>
    <property type="match status" value="1"/>
</dbReference>
<dbReference type="GO" id="GO:0004672">
    <property type="term" value="F:protein kinase activity"/>
    <property type="evidence" value="ECO:0007669"/>
    <property type="project" value="InterPro"/>
</dbReference>
<dbReference type="SMART" id="SM00230">
    <property type="entry name" value="CysPc"/>
    <property type="match status" value="1"/>
</dbReference>
<feature type="domain" description="Protein kinase" evidence="11">
    <location>
        <begin position="1069"/>
        <end position="1354"/>
    </location>
</feature>
<protein>
    <submittedName>
        <fullName evidence="13">Uncharacterized protein</fullName>
    </submittedName>
</protein>
<dbReference type="EMBL" id="CDMY01000374">
    <property type="protein sequence ID" value="CEM06982.1"/>
    <property type="molecule type" value="Genomic_DNA"/>
</dbReference>
<feature type="binding site" evidence="9">
    <location>
        <position position="1096"/>
    </location>
    <ligand>
        <name>ATP</name>
        <dbReference type="ChEBI" id="CHEBI:30616"/>
    </ligand>
</feature>
<feature type="repeat" description="ANK" evidence="7">
    <location>
        <begin position="137"/>
        <end position="158"/>
    </location>
</feature>
<dbReference type="PRINTS" id="PR00704">
    <property type="entry name" value="CALPAIN"/>
</dbReference>
<dbReference type="SUPFAM" id="SSF48403">
    <property type="entry name" value="Ankyrin repeat"/>
    <property type="match status" value="1"/>
</dbReference>
<dbReference type="InterPro" id="IPR008271">
    <property type="entry name" value="Ser/Thr_kinase_AS"/>
</dbReference>
<dbReference type="PROSITE" id="PS50011">
    <property type="entry name" value="PROTEIN_KINASE_DOM"/>
    <property type="match status" value="1"/>
</dbReference>
<evidence type="ECO:0000259" key="12">
    <source>
        <dbReference type="PROSITE" id="PS50203"/>
    </source>
</evidence>
<dbReference type="PROSITE" id="PS50203">
    <property type="entry name" value="CALPAIN_CAT"/>
    <property type="match status" value="1"/>
</dbReference>
<dbReference type="GO" id="GO:0005524">
    <property type="term" value="F:ATP binding"/>
    <property type="evidence" value="ECO:0007669"/>
    <property type="project" value="UniProtKB-UniRule"/>
</dbReference>
<organism evidence="13 14">
    <name type="scientific">Vitrella brassicaformis (strain CCMP3155)</name>
    <dbReference type="NCBI Taxonomy" id="1169540"/>
    <lineage>
        <taxon>Eukaryota</taxon>
        <taxon>Sar</taxon>
        <taxon>Alveolata</taxon>
        <taxon>Colpodellida</taxon>
        <taxon>Vitrellaceae</taxon>
        <taxon>Vitrella</taxon>
    </lineage>
</organism>
<dbReference type="Pfam" id="PF00648">
    <property type="entry name" value="Peptidase_C2"/>
    <property type="match status" value="1"/>
</dbReference>
<dbReference type="Gene3D" id="1.10.510.10">
    <property type="entry name" value="Transferase(Phosphotransferase) domain 1"/>
    <property type="match status" value="1"/>
</dbReference>
<accession>A0A0G4F4K0</accession>
<feature type="repeat" description="ANK" evidence="7">
    <location>
        <begin position="67"/>
        <end position="91"/>
    </location>
</feature>
<dbReference type="InterPro" id="IPR036770">
    <property type="entry name" value="Ankyrin_rpt-contain_sf"/>
</dbReference>
<dbReference type="InterPro" id="IPR017441">
    <property type="entry name" value="Protein_kinase_ATP_BS"/>
</dbReference>
<evidence type="ECO:0000256" key="2">
    <source>
        <dbReference type="ARBA" id="ARBA00022741"/>
    </source>
</evidence>
<evidence type="ECO:0000256" key="4">
    <source>
        <dbReference type="ARBA" id="ARBA00022807"/>
    </source>
</evidence>
<reference evidence="13 14" key="1">
    <citation type="submission" date="2014-11" db="EMBL/GenBank/DDBJ databases">
        <authorList>
            <person name="Zhu J."/>
            <person name="Qi W."/>
            <person name="Song R."/>
        </authorList>
    </citation>
    <scope>NUCLEOTIDE SEQUENCE [LARGE SCALE GENOMIC DNA]</scope>
</reference>
<dbReference type="PROSITE" id="PS00107">
    <property type="entry name" value="PROTEIN_KINASE_ATP"/>
    <property type="match status" value="1"/>
</dbReference>
<dbReference type="SUPFAM" id="SSF56112">
    <property type="entry name" value="Protein kinase-like (PK-like)"/>
    <property type="match status" value="1"/>
</dbReference>
<name>A0A0G4F4K0_VITBC</name>
<evidence type="ECO:0000256" key="1">
    <source>
        <dbReference type="ARBA" id="ARBA00022670"/>
    </source>
</evidence>
<evidence type="ECO:0000256" key="3">
    <source>
        <dbReference type="ARBA" id="ARBA00022801"/>
    </source>
</evidence>
<gene>
    <name evidence="13" type="ORF">Vbra_4136</name>
</gene>
<dbReference type="InterPro" id="IPR038765">
    <property type="entry name" value="Papain-like_cys_pep_sf"/>
</dbReference>
<dbReference type="VEuPathDB" id="CryptoDB:Vbra_4136"/>
<dbReference type="Pfam" id="PF00023">
    <property type="entry name" value="Ank"/>
    <property type="match status" value="1"/>
</dbReference>
<dbReference type="SUPFAM" id="SSF54001">
    <property type="entry name" value="Cysteine proteinases"/>
    <property type="match status" value="1"/>
</dbReference>
<dbReference type="Gene3D" id="2.60.120.380">
    <property type="match status" value="1"/>
</dbReference>
<dbReference type="PROSITE" id="PS50297">
    <property type="entry name" value="ANK_REP_REGION"/>
    <property type="match status" value="3"/>
</dbReference>
<dbReference type="Gene3D" id="1.25.40.20">
    <property type="entry name" value="Ankyrin repeat-containing domain"/>
    <property type="match status" value="2"/>
</dbReference>
<feature type="domain" description="Calpain catalytic" evidence="12">
    <location>
        <begin position="490"/>
        <end position="809"/>
    </location>
</feature>
<dbReference type="PROSITE" id="PS00108">
    <property type="entry name" value="PROTEIN_KINASE_ST"/>
    <property type="match status" value="1"/>
</dbReference>
<comment type="caution">
    <text evidence="8">Lacks conserved residue(s) required for the propagation of feature annotation.</text>
</comment>
<dbReference type="InterPro" id="IPR001300">
    <property type="entry name" value="Peptidase_C2_calpain_cat"/>
</dbReference>